<organism evidence="1 2">
    <name type="scientific">Vulgatibacter incomptus</name>
    <dbReference type="NCBI Taxonomy" id="1391653"/>
    <lineage>
        <taxon>Bacteria</taxon>
        <taxon>Pseudomonadati</taxon>
        <taxon>Myxococcota</taxon>
        <taxon>Myxococcia</taxon>
        <taxon>Myxococcales</taxon>
        <taxon>Cystobacterineae</taxon>
        <taxon>Vulgatibacteraceae</taxon>
        <taxon>Vulgatibacter</taxon>
    </lineage>
</organism>
<name>A0A0K1PGN9_9BACT</name>
<evidence type="ECO:0000313" key="2">
    <source>
        <dbReference type="Proteomes" id="UP000055590"/>
    </source>
</evidence>
<proteinExistence type="predicted"/>
<protein>
    <submittedName>
        <fullName evidence="1">Uncharacterized protein</fullName>
    </submittedName>
</protein>
<sequence>MASSWWMGWRKGGYGRRHDAATAQAGHDADSRRKFGFARIILAGTRTSA</sequence>
<dbReference type="STRING" id="1391653.AKJ08_2973"/>
<keyword evidence="2" id="KW-1185">Reference proteome</keyword>
<dbReference type="KEGG" id="vin:AKJ08_2973"/>
<gene>
    <name evidence="1" type="ORF">AKJ08_2973</name>
</gene>
<dbReference type="AlphaFoldDB" id="A0A0K1PGN9"/>
<dbReference type="EMBL" id="CP012332">
    <property type="protein sequence ID" value="AKU92586.1"/>
    <property type="molecule type" value="Genomic_DNA"/>
</dbReference>
<evidence type="ECO:0000313" key="1">
    <source>
        <dbReference type="EMBL" id="AKU92586.1"/>
    </source>
</evidence>
<reference evidence="1 2" key="1">
    <citation type="submission" date="2015-08" db="EMBL/GenBank/DDBJ databases">
        <authorList>
            <person name="Babu N.S."/>
            <person name="Beckwith C.J."/>
            <person name="Beseler K.G."/>
            <person name="Brison A."/>
            <person name="Carone J.V."/>
            <person name="Caskin T.P."/>
            <person name="Diamond M."/>
            <person name="Durham M.E."/>
            <person name="Foxe J.M."/>
            <person name="Go M."/>
            <person name="Henderson B.A."/>
            <person name="Jones I.B."/>
            <person name="McGettigan J.A."/>
            <person name="Micheletti S.J."/>
            <person name="Nasrallah M.E."/>
            <person name="Ortiz D."/>
            <person name="Piller C.R."/>
            <person name="Privatt S.R."/>
            <person name="Schneider S.L."/>
            <person name="Sharp S."/>
            <person name="Smith T.C."/>
            <person name="Stanton J.D."/>
            <person name="Ullery H.E."/>
            <person name="Wilson R.J."/>
            <person name="Serrano M.G."/>
            <person name="Buck G."/>
            <person name="Lee V."/>
            <person name="Wang Y."/>
            <person name="Carvalho R."/>
            <person name="Voegtly L."/>
            <person name="Shi R."/>
            <person name="Duckworth R."/>
            <person name="Johnson A."/>
            <person name="Loviza R."/>
            <person name="Walstead R."/>
            <person name="Shah Z."/>
            <person name="Kiflezghi M."/>
            <person name="Wade K."/>
            <person name="Ball S.L."/>
            <person name="Bradley K.W."/>
            <person name="Asai D.J."/>
            <person name="Bowman C.A."/>
            <person name="Russell D.A."/>
            <person name="Pope W.H."/>
            <person name="Jacobs-Sera D."/>
            <person name="Hendrix R.W."/>
            <person name="Hatfull G.F."/>
        </authorList>
    </citation>
    <scope>NUCLEOTIDE SEQUENCE [LARGE SCALE GENOMIC DNA]</scope>
    <source>
        <strain evidence="1 2">DSM 27710</strain>
    </source>
</reference>
<accession>A0A0K1PGN9</accession>
<dbReference type="Proteomes" id="UP000055590">
    <property type="component" value="Chromosome"/>
</dbReference>